<dbReference type="InterPro" id="IPR019897">
    <property type="entry name" value="RidA_CS"/>
</dbReference>
<dbReference type="PANTHER" id="PTHR11803">
    <property type="entry name" value="2-IMINOBUTANOATE/2-IMINOPROPANOATE DEAMINASE RIDA"/>
    <property type="match status" value="1"/>
</dbReference>
<dbReference type="AlphaFoldDB" id="A0A897N3P0"/>
<dbReference type="InterPro" id="IPR006175">
    <property type="entry name" value="YjgF/YER057c/UK114"/>
</dbReference>
<dbReference type="Proteomes" id="UP000663525">
    <property type="component" value="Chromosome"/>
</dbReference>
<comment type="similarity">
    <text evidence="1">Belongs to the RutC family.</text>
</comment>
<organism evidence="2 3">
    <name type="scientific">Halapricum desulfuricans</name>
    <dbReference type="NCBI Taxonomy" id="2841257"/>
    <lineage>
        <taxon>Archaea</taxon>
        <taxon>Methanobacteriati</taxon>
        <taxon>Methanobacteriota</taxon>
        <taxon>Stenosarchaea group</taxon>
        <taxon>Halobacteria</taxon>
        <taxon>Halobacteriales</taxon>
        <taxon>Haloarculaceae</taxon>
        <taxon>Halapricum</taxon>
    </lineage>
</organism>
<dbReference type="PANTHER" id="PTHR11803:SF58">
    <property type="entry name" value="PROTEIN HMF1-RELATED"/>
    <property type="match status" value="1"/>
</dbReference>
<evidence type="ECO:0000313" key="3">
    <source>
        <dbReference type="Proteomes" id="UP000663525"/>
    </source>
</evidence>
<dbReference type="EMBL" id="CP064787">
    <property type="protein sequence ID" value="QSG07254.1"/>
    <property type="molecule type" value="Genomic_DNA"/>
</dbReference>
<dbReference type="PROSITE" id="PS01094">
    <property type="entry name" value="UPF0076"/>
    <property type="match status" value="1"/>
</dbReference>
<dbReference type="NCBIfam" id="TIGR00004">
    <property type="entry name" value="Rid family detoxifying hydrolase"/>
    <property type="match status" value="1"/>
</dbReference>
<gene>
    <name evidence="2" type="primary">tdcF</name>
    <name evidence="2" type="ORF">HSR121_2937</name>
</gene>
<dbReference type="SUPFAM" id="SSF55298">
    <property type="entry name" value="YjgF-like"/>
    <property type="match status" value="1"/>
</dbReference>
<sequence length="134" mass="14522">MVDPRDCTRMRRIVNTDDAPAAVGAYSQATETDDLVFTAGQIPLTPEGDLLDHTAIDVQTEQALENVEAILEAAGSSMDDVLKVTVYMTDIEQFEAMNDIYETFFEAEPPARSAVEVAALPKGVDVEIEAVATK</sequence>
<protein>
    <submittedName>
        <fullName evidence="2">Translation initiation inhibitor, yjgF family</fullName>
    </submittedName>
</protein>
<dbReference type="FunFam" id="3.30.1330.40:FF:000001">
    <property type="entry name" value="L-PSP family endoribonuclease"/>
    <property type="match status" value="1"/>
</dbReference>
<dbReference type="InterPro" id="IPR006056">
    <property type="entry name" value="RidA"/>
</dbReference>
<name>A0A897N3P0_9EURY</name>
<dbReference type="Gene3D" id="3.30.1330.40">
    <property type="entry name" value="RutC-like"/>
    <property type="match status" value="1"/>
</dbReference>
<dbReference type="GO" id="GO:0019239">
    <property type="term" value="F:deaminase activity"/>
    <property type="evidence" value="ECO:0007669"/>
    <property type="project" value="TreeGrafter"/>
</dbReference>
<proteinExistence type="inferred from homology"/>
<dbReference type="InterPro" id="IPR035959">
    <property type="entry name" value="RutC-like_sf"/>
</dbReference>
<dbReference type="Pfam" id="PF01042">
    <property type="entry name" value="Ribonuc_L-PSP"/>
    <property type="match status" value="1"/>
</dbReference>
<reference evidence="2" key="1">
    <citation type="submission" date="2020-11" db="EMBL/GenBank/DDBJ databases">
        <title>Carbohydrate-dependent, anaerobic sulfur respiration: A novel catabolism in halophilic archaea.</title>
        <authorList>
            <person name="Sorokin D.Y."/>
            <person name="Messina E."/>
            <person name="Smedile F."/>
            <person name="La Cono V."/>
            <person name="Hallsworth J.E."/>
            <person name="Yakimov M.M."/>
        </authorList>
    </citation>
    <scope>NUCLEOTIDE SEQUENCE</scope>
    <source>
        <strain evidence="2">HSR12-1</strain>
    </source>
</reference>
<evidence type="ECO:0000256" key="1">
    <source>
        <dbReference type="ARBA" id="ARBA00010552"/>
    </source>
</evidence>
<evidence type="ECO:0000313" key="2">
    <source>
        <dbReference type="EMBL" id="QSG07254.1"/>
    </source>
</evidence>
<dbReference type="CDD" id="cd00448">
    <property type="entry name" value="YjgF_YER057c_UK114_family"/>
    <property type="match status" value="1"/>
</dbReference>
<dbReference type="GO" id="GO:0005829">
    <property type="term" value="C:cytosol"/>
    <property type="evidence" value="ECO:0007669"/>
    <property type="project" value="TreeGrafter"/>
</dbReference>
<accession>A0A897N3P0</accession>